<feature type="region of interest" description="Disordered" evidence="1">
    <location>
        <begin position="1"/>
        <end position="64"/>
    </location>
</feature>
<proteinExistence type="predicted"/>
<name>A0AAN6PNI3_9PEZI</name>
<feature type="compositionally biased region" description="Basic and acidic residues" evidence="1">
    <location>
        <begin position="480"/>
        <end position="497"/>
    </location>
</feature>
<sequence>MASCSSPRDDYDDTVPDLVGGGGGGTEPPAFRELLAFRAPGGCCRPSRRDAEKKNPPEGLALTSKFSLTKNENLVVLGTTFAPATLEMASDKTTRAEEAVASAASNEAGSPGANTTTATTTGPEPTSAPAGKAGKKKNKKKKSAKKAASSAVGGDATAATSEDAAKDPAANTRDAWAQIWALLKSSRDVATDQAHHAMVKEMLSRVVECTAPGGSPTGPPGPVCGNPNCGKFGHTIAVCPVPTCPTEGHMSGCFFCNVVYHDADDCTMMEWASPATLANYLITNRAGKPPWNTRINWVDLAIDQWDLVCFTMLPLTHSFVRKEYVPGKRWVGVNGVSPITDPLFKNASLKYLKSLAKAKRDESKSNRSYPLMEASRVLCYCKNDCFDGFEHAVFKNEFAAKYIPDIELEFKFSDEMMAAHERDLAASEMQMAKKLPKKVTKERKGRRAMKKDAMAAAAAEEEVAGPSQQNNTATGHKNQVKKEQSPPSVDEKEVPLSEKLMDIADAVDDVIDSLQKTVKS</sequence>
<evidence type="ECO:0000313" key="3">
    <source>
        <dbReference type="Proteomes" id="UP001303115"/>
    </source>
</evidence>
<evidence type="ECO:0000256" key="1">
    <source>
        <dbReference type="SAM" id="MobiDB-lite"/>
    </source>
</evidence>
<dbReference type="AlphaFoldDB" id="A0AAN6PNI3"/>
<feature type="compositionally biased region" description="Low complexity" evidence="1">
    <location>
        <begin position="99"/>
        <end position="132"/>
    </location>
</feature>
<protein>
    <submittedName>
        <fullName evidence="2">Uncharacterized protein</fullName>
    </submittedName>
</protein>
<organism evidence="2 3">
    <name type="scientific">Parachaetomium inaequale</name>
    <dbReference type="NCBI Taxonomy" id="2588326"/>
    <lineage>
        <taxon>Eukaryota</taxon>
        <taxon>Fungi</taxon>
        <taxon>Dikarya</taxon>
        <taxon>Ascomycota</taxon>
        <taxon>Pezizomycotina</taxon>
        <taxon>Sordariomycetes</taxon>
        <taxon>Sordariomycetidae</taxon>
        <taxon>Sordariales</taxon>
        <taxon>Chaetomiaceae</taxon>
        <taxon>Parachaetomium</taxon>
    </lineage>
</organism>
<accession>A0AAN6PNI3</accession>
<gene>
    <name evidence="2" type="ORF">C8A01DRAFT_31669</name>
</gene>
<feature type="region of interest" description="Disordered" evidence="1">
    <location>
        <begin position="89"/>
        <end position="170"/>
    </location>
</feature>
<feature type="compositionally biased region" description="Basic and acidic residues" evidence="1">
    <location>
        <begin position="47"/>
        <end position="56"/>
    </location>
</feature>
<feature type="compositionally biased region" description="Polar residues" evidence="1">
    <location>
        <begin position="466"/>
        <end position="477"/>
    </location>
</feature>
<feature type="compositionally biased region" description="Basic residues" evidence="1">
    <location>
        <begin position="133"/>
        <end position="145"/>
    </location>
</feature>
<feature type="region of interest" description="Disordered" evidence="1">
    <location>
        <begin position="431"/>
        <end position="497"/>
    </location>
</feature>
<reference evidence="3" key="1">
    <citation type="journal article" date="2023" name="Mol. Phylogenet. Evol.">
        <title>Genome-scale phylogeny and comparative genomics of the fungal order Sordariales.</title>
        <authorList>
            <person name="Hensen N."/>
            <person name="Bonometti L."/>
            <person name="Westerberg I."/>
            <person name="Brannstrom I.O."/>
            <person name="Guillou S."/>
            <person name="Cros-Aarteil S."/>
            <person name="Calhoun S."/>
            <person name="Haridas S."/>
            <person name="Kuo A."/>
            <person name="Mondo S."/>
            <person name="Pangilinan J."/>
            <person name="Riley R."/>
            <person name="LaButti K."/>
            <person name="Andreopoulos B."/>
            <person name="Lipzen A."/>
            <person name="Chen C."/>
            <person name="Yan M."/>
            <person name="Daum C."/>
            <person name="Ng V."/>
            <person name="Clum A."/>
            <person name="Steindorff A."/>
            <person name="Ohm R.A."/>
            <person name="Martin F."/>
            <person name="Silar P."/>
            <person name="Natvig D.O."/>
            <person name="Lalanne C."/>
            <person name="Gautier V."/>
            <person name="Ament-Velasquez S.L."/>
            <person name="Kruys A."/>
            <person name="Hutchinson M.I."/>
            <person name="Powell A.J."/>
            <person name="Barry K."/>
            <person name="Miller A.N."/>
            <person name="Grigoriev I.V."/>
            <person name="Debuchy R."/>
            <person name="Gladieux P."/>
            <person name="Hiltunen Thoren M."/>
            <person name="Johannesson H."/>
        </authorList>
    </citation>
    <scope>NUCLEOTIDE SEQUENCE [LARGE SCALE GENOMIC DNA]</scope>
    <source>
        <strain evidence="3">CBS 284.82</strain>
    </source>
</reference>
<dbReference type="Proteomes" id="UP001303115">
    <property type="component" value="Unassembled WGS sequence"/>
</dbReference>
<comment type="caution">
    <text evidence="2">The sequence shown here is derived from an EMBL/GenBank/DDBJ whole genome shotgun (WGS) entry which is preliminary data.</text>
</comment>
<feature type="compositionally biased region" description="Basic residues" evidence="1">
    <location>
        <begin position="434"/>
        <end position="449"/>
    </location>
</feature>
<feature type="compositionally biased region" description="Low complexity" evidence="1">
    <location>
        <begin position="146"/>
        <end position="156"/>
    </location>
</feature>
<evidence type="ECO:0000313" key="2">
    <source>
        <dbReference type="EMBL" id="KAK4044072.1"/>
    </source>
</evidence>
<feature type="compositionally biased region" description="Basic and acidic residues" evidence="1">
    <location>
        <begin position="89"/>
        <end position="98"/>
    </location>
</feature>
<keyword evidence="3" id="KW-1185">Reference proteome</keyword>
<dbReference type="EMBL" id="MU854321">
    <property type="protein sequence ID" value="KAK4044072.1"/>
    <property type="molecule type" value="Genomic_DNA"/>
</dbReference>